<dbReference type="InterPro" id="IPR050261">
    <property type="entry name" value="FrsA_esterase"/>
</dbReference>
<keyword evidence="2 4" id="KW-0378">Hydrolase</keyword>
<dbReference type="Pfam" id="PF12146">
    <property type="entry name" value="Hydrolase_4"/>
    <property type="match status" value="1"/>
</dbReference>
<evidence type="ECO:0000313" key="4">
    <source>
        <dbReference type="EMBL" id="MFC4831838.1"/>
    </source>
</evidence>
<evidence type="ECO:0000256" key="1">
    <source>
        <dbReference type="ARBA" id="ARBA00008645"/>
    </source>
</evidence>
<gene>
    <name evidence="4" type="ORF">ACFPEL_05395</name>
</gene>
<dbReference type="Gene3D" id="3.40.50.1820">
    <property type="entry name" value="alpha/beta hydrolase"/>
    <property type="match status" value="1"/>
</dbReference>
<keyword evidence="5" id="KW-1185">Reference proteome</keyword>
<comment type="caution">
    <text evidence="4">The sequence shown here is derived from an EMBL/GenBank/DDBJ whole genome shotgun (WGS) entry which is preliminary data.</text>
</comment>
<dbReference type="EMBL" id="JBHSIM010000010">
    <property type="protein sequence ID" value="MFC4831838.1"/>
    <property type="molecule type" value="Genomic_DNA"/>
</dbReference>
<evidence type="ECO:0000256" key="2">
    <source>
        <dbReference type="ARBA" id="ARBA00022801"/>
    </source>
</evidence>
<dbReference type="PANTHER" id="PTHR22946:SF9">
    <property type="entry name" value="POLYKETIDE TRANSFERASE AF380"/>
    <property type="match status" value="1"/>
</dbReference>
<comment type="similarity">
    <text evidence="1">Belongs to the AB hydrolase superfamily.</text>
</comment>
<dbReference type="GO" id="GO:0016787">
    <property type="term" value="F:hydrolase activity"/>
    <property type="evidence" value="ECO:0007669"/>
    <property type="project" value="UniProtKB-KW"/>
</dbReference>
<sequence length="294" mass="31289">MDVVEERDGVPVRDASCSLRVALPQPRGRPGPAVVLAPGFGGTADRLVEIARGFARAGIVAAALDYRGFGASGGTPRQVVDVAAEQEDLRAALEHVRARDDVDPHRVSLWGISLGGALAISVAAAGTVERVVAEVPFNGFPRRVTGRSRADTARLVAAIVDDVVRGLLGVRPRTIPLIARPGRAAVVATPEAQSHLRRVEVSSPTWTNRVAARGLFSMMRYRPAEDAARLGAPLLVCVAERDTEVPPASARELARRAVRGRSRSFEHSLRLLRRPRAACSVAGRRGRLPAGGSR</sequence>
<dbReference type="Proteomes" id="UP001595909">
    <property type="component" value="Unassembled WGS sequence"/>
</dbReference>
<accession>A0ABV9RF31</accession>
<dbReference type="InterPro" id="IPR022742">
    <property type="entry name" value="Hydrolase_4"/>
</dbReference>
<proteinExistence type="inferred from homology"/>
<protein>
    <submittedName>
        <fullName evidence="4">Alpha/beta hydrolase</fullName>
    </submittedName>
</protein>
<evidence type="ECO:0000259" key="3">
    <source>
        <dbReference type="Pfam" id="PF12146"/>
    </source>
</evidence>
<name>A0ABV9RF31_9PSEU</name>
<dbReference type="InterPro" id="IPR029058">
    <property type="entry name" value="AB_hydrolase_fold"/>
</dbReference>
<feature type="domain" description="Serine aminopeptidase S33" evidence="3">
    <location>
        <begin position="30"/>
        <end position="258"/>
    </location>
</feature>
<dbReference type="RefSeq" id="WP_274191868.1">
    <property type="nucleotide sequence ID" value="NZ_BAABHN010000010.1"/>
</dbReference>
<organism evidence="4 5">
    <name type="scientific">Actinomycetospora chibensis</name>
    <dbReference type="NCBI Taxonomy" id="663606"/>
    <lineage>
        <taxon>Bacteria</taxon>
        <taxon>Bacillati</taxon>
        <taxon>Actinomycetota</taxon>
        <taxon>Actinomycetes</taxon>
        <taxon>Pseudonocardiales</taxon>
        <taxon>Pseudonocardiaceae</taxon>
        <taxon>Actinomycetospora</taxon>
    </lineage>
</organism>
<dbReference type="PANTHER" id="PTHR22946">
    <property type="entry name" value="DIENELACTONE HYDROLASE DOMAIN-CONTAINING PROTEIN-RELATED"/>
    <property type="match status" value="1"/>
</dbReference>
<reference evidence="5" key="1">
    <citation type="journal article" date="2019" name="Int. J. Syst. Evol. Microbiol.">
        <title>The Global Catalogue of Microorganisms (GCM) 10K type strain sequencing project: providing services to taxonomists for standard genome sequencing and annotation.</title>
        <authorList>
            <consortium name="The Broad Institute Genomics Platform"/>
            <consortium name="The Broad Institute Genome Sequencing Center for Infectious Disease"/>
            <person name="Wu L."/>
            <person name="Ma J."/>
        </authorList>
    </citation>
    <scope>NUCLEOTIDE SEQUENCE [LARGE SCALE GENOMIC DNA]</scope>
    <source>
        <strain evidence="5">CCUG 50347</strain>
    </source>
</reference>
<dbReference type="SUPFAM" id="SSF53474">
    <property type="entry name" value="alpha/beta-Hydrolases"/>
    <property type="match status" value="1"/>
</dbReference>
<evidence type="ECO:0000313" key="5">
    <source>
        <dbReference type="Proteomes" id="UP001595909"/>
    </source>
</evidence>